<protein>
    <submittedName>
        <fullName evidence="2">Uncharacterized protein</fullName>
    </submittedName>
</protein>
<evidence type="ECO:0000313" key="2">
    <source>
        <dbReference type="EMBL" id="KUO03301.1"/>
    </source>
</evidence>
<evidence type="ECO:0000313" key="3">
    <source>
        <dbReference type="Proteomes" id="UP000053429"/>
    </source>
</evidence>
<evidence type="ECO:0000256" key="1">
    <source>
        <dbReference type="ARBA" id="ARBA00023002"/>
    </source>
</evidence>
<dbReference type="Proteomes" id="UP000053429">
    <property type="component" value="Unassembled WGS sequence"/>
</dbReference>
<keyword evidence="3" id="KW-1185">Reference proteome</keyword>
<sequence>MYAVRNLVRRACSALEAGMRGVLLRPEQAAYKQARLLVNQRFDGIRPQAIAHPADVHDVVKCVNFTRTSRIPLALRSRAAAPLHRRGWGRRPAH</sequence>
<name>A0A101U395_9ACTN</name>
<accession>A0A101U395</accession>
<organism evidence="2 3">
    <name type="scientific">Streptomyces caeruleatus</name>
    <dbReference type="NCBI Taxonomy" id="661399"/>
    <lineage>
        <taxon>Bacteria</taxon>
        <taxon>Bacillati</taxon>
        <taxon>Actinomycetota</taxon>
        <taxon>Actinomycetes</taxon>
        <taxon>Kitasatosporales</taxon>
        <taxon>Streptomycetaceae</taxon>
        <taxon>Streptomyces</taxon>
    </lineage>
</organism>
<dbReference type="GO" id="GO:0016491">
    <property type="term" value="F:oxidoreductase activity"/>
    <property type="evidence" value="ECO:0007669"/>
    <property type="project" value="UniProtKB-KW"/>
</dbReference>
<dbReference type="InterPro" id="IPR016167">
    <property type="entry name" value="FAD-bd_PCMH_sub1"/>
</dbReference>
<keyword evidence="1" id="KW-0560">Oxidoreductase</keyword>
<dbReference type="Gene3D" id="3.30.43.10">
    <property type="entry name" value="Uridine Diphospho-n-acetylenolpyruvylglucosamine Reductase, domain 2"/>
    <property type="match status" value="1"/>
</dbReference>
<dbReference type="EMBL" id="LMWY01000018">
    <property type="protein sequence ID" value="KUO03301.1"/>
    <property type="molecule type" value="Genomic_DNA"/>
</dbReference>
<comment type="caution">
    <text evidence="2">The sequence shown here is derived from an EMBL/GenBank/DDBJ whole genome shotgun (WGS) entry which is preliminary data.</text>
</comment>
<proteinExistence type="predicted"/>
<gene>
    <name evidence="2" type="ORF">AQJ67_16355</name>
</gene>
<reference evidence="2 3" key="1">
    <citation type="submission" date="2015-10" db="EMBL/GenBank/DDBJ databases">
        <title>Draft genome sequence of Streptomyces caeruleatus NRRL B-24802, type strain for the species Streptomyces caeruleatus.</title>
        <authorList>
            <person name="Ruckert C."/>
            <person name="Winkler A."/>
            <person name="Kalinowski J."/>
            <person name="Kampfer P."/>
            <person name="Glaeser S."/>
        </authorList>
    </citation>
    <scope>NUCLEOTIDE SEQUENCE [LARGE SCALE GENOMIC DNA]</scope>
    <source>
        <strain evidence="2 3">NRRL B-24802</strain>
    </source>
</reference>
<dbReference type="AlphaFoldDB" id="A0A101U395"/>
<dbReference type="STRING" id="661399.AQJ67_16355"/>